<dbReference type="InterPro" id="IPR012340">
    <property type="entry name" value="NA-bd_OB-fold"/>
</dbReference>
<comment type="caution">
    <text evidence="5">The sequence shown here is derived from an EMBL/GenBank/DDBJ whole genome shotgun (WGS) entry which is preliminary data.</text>
</comment>
<evidence type="ECO:0000313" key="5">
    <source>
        <dbReference type="EMBL" id="RWR18377.1"/>
    </source>
</evidence>
<evidence type="ECO:0000256" key="3">
    <source>
        <dbReference type="RuleBase" id="RU000524"/>
    </source>
</evidence>
<dbReference type="PANTHER" id="PTHR10302">
    <property type="entry name" value="SINGLE-STRANDED DNA-BINDING PROTEIN"/>
    <property type="match status" value="1"/>
</dbReference>
<sequence length="224" mass="23725">MRLLHRSASAAAARISHRGILAMAPASVGHTDAGAHIERGHIMSDHITLVGNVVGDPEERATRGGDPIAAFRLAVSERRFDRERGQWIDGHTNYYAVSVFGELGRNALESLHKGERVIVAGRPRLREWETDAKRGVSADVTADAIGHDLRWGVSTFRRSAKAGATGAAHPDEPAARETPNGAEAWNVPGDTPADPRASADGIPDAAGERGATPLVEVAADATPF</sequence>
<proteinExistence type="inferred from homology"/>
<dbReference type="OrthoDB" id="4427276at2"/>
<dbReference type="HAMAP" id="MF_00984">
    <property type="entry name" value="SSB"/>
    <property type="match status" value="1"/>
</dbReference>
<gene>
    <name evidence="5" type="primary">ssb</name>
    <name evidence="5" type="ORF">D8Y23_09810</name>
</gene>
<dbReference type="InterPro" id="IPR000424">
    <property type="entry name" value="Primosome_PriB/ssb"/>
</dbReference>
<dbReference type="Pfam" id="PF00436">
    <property type="entry name" value="SSB"/>
    <property type="match status" value="1"/>
</dbReference>
<evidence type="ECO:0000256" key="2">
    <source>
        <dbReference type="HAMAP-Rule" id="MF_00984"/>
    </source>
</evidence>
<dbReference type="NCBIfam" id="TIGR00621">
    <property type="entry name" value="ssb"/>
    <property type="match status" value="1"/>
</dbReference>
<organism evidence="5 6">
    <name type="scientific">Microbacterium enclense</name>
    <dbReference type="NCBI Taxonomy" id="993073"/>
    <lineage>
        <taxon>Bacteria</taxon>
        <taxon>Bacillati</taxon>
        <taxon>Actinomycetota</taxon>
        <taxon>Actinomycetes</taxon>
        <taxon>Micrococcales</taxon>
        <taxon>Microbacteriaceae</taxon>
        <taxon>Microbacterium</taxon>
    </lineage>
</organism>
<dbReference type="SUPFAM" id="SSF50249">
    <property type="entry name" value="Nucleic acid-binding proteins"/>
    <property type="match status" value="1"/>
</dbReference>
<dbReference type="InterPro" id="IPR011344">
    <property type="entry name" value="ssDNA-bd"/>
</dbReference>
<protein>
    <recommendedName>
        <fullName evidence="2 3">Single-stranded DNA-binding protein</fullName>
        <shortName evidence="2">SSB</shortName>
    </recommendedName>
</protein>
<evidence type="ECO:0000256" key="4">
    <source>
        <dbReference type="SAM" id="MobiDB-lite"/>
    </source>
</evidence>
<dbReference type="GO" id="GO:0009295">
    <property type="term" value="C:nucleoid"/>
    <property type="evidence" value="ECO:0007669"/>
    <property type="project" value="TreeGrafter"/>
</dbReference>
<accession>A0A3S3MXJ3</accession>
<dbReference type="EMBL" id="RBZY01000031">
    <property type="protein sequence ID" value="RWR18377.1"/>
    <property type="molecule type" value="Genomic_DNA"/>
</dbReference>
<evidence type="ECO:0000313" key="6">
    <source>
        <dbReference type="Proteomes" id="UP000285970"/>
    </source>
</evidence>
<feature type="region of interest" description="Disordered" evidence="4">
    <location>
        <begin position="162"/>
        <end position="224"/>
    </location>
</feature>
<evidence type="ECO:0000256" key="1">
    <source>
        <dbReference type="ARBA" id="ARBA00023125"/>
    </source>
</evidence>
<dbReference type="CDD" id="cd04496">
    <property type="entry name" value="SSB_OBF"/>
    <property type="match status" value="1"/>
</dbReference>
<comment type="subunit">
    <text evidence="2">Homotetramer.</text>
</comment>
<comment type="caution">
    <text evidence="2">Lacks conserved residue(s) required for the propagation of feature annotation.</text>
</comment>
<dbReference type="Proteomes" id="UP000285970">
    <property type="component" value="Unassembled WGS sequence"/>
</dbReference>
<reference evidence="5 6" key="1">
    <citation type="journal article" date="2018" name="Front. Microbiol.">
        <title>Novel Insights Into Bacterial Dimethylsulfoniopropionate Catabolism in the East China Sea.</title>
        <authorList>
            <person name="Liu J."/>
            <person name="Liu J."/>
            <person name="Zhang S.H."/>
            <person name="Liang J."/>
            <person name="Lin H."/>
            <person name="Song D."/>
            <person name="Yang G.P."/>
            <person name="Todd J.D."/>
            <person name="Zhang X.H."/>
        </authorList>
    </citation>
    <scope>NUCLEOTIDE SEQUENCE [LARGE SCALE GENOMIC DNA]</scope>
    <source>
        <strain evidence="5 6">ZYFD042</strain>
    </source>
</reference>
<dbReference type="GO" id="GO:0003697">
    <property type="term" value="F:single-stranded DNA binding"/>
    <property type="evidence" value="ECO:0007669"/>
    <property type="project" value="UniProtKB-UniRule"/>
</dbReference>
<dbReference type="AlphaFoldDB" id="A0A3S3MXJ3"/>
<dbReference type="Gene3D" id="2.40.50.140">
    <property type="entry name" value="Nucleic acid-binding proteins"/>
    <property type="match status" value="1"/>
</dbReference>
<dbReference type="GO" id="GO:0006260">
    <property type="term" value="P:DNA replication"/>
    <property type="evidence" value="ECO:0007669"/>
    <property type="project" value="InterPro"/>
</dbReference>
<keyword evidence="1 2" id="KW-0238">DNA-binding</keyword>
<name>A0A3S3MXJ3_9MICO</name>
<dbReference type="PROSITE" id="PS50935">
    <property type="entry name" value="SSB"/>
    <property type="match status" value="1"/>
</dbReference>
<dbReference type="PANTHER" id="PTHR10302:SF27">
    <property type="entry name" value="SINGLE-STRANDED DNA-BINDING PROTEIN"/>
    <property type="match status" value="1"/>
</dbReference>